<dbReference type="GO" id="GO:0016020">
    <property type="term" value="C:membrane"/>
    <property type="evidence" value="ECO:0007669"/>
    <property type="project" value="UniProtKB-SubCell"/>
</dbReference>
<evidence type="ECO:0000256" key="6">
    <source>
        <dbReference type="SAM" id="Phobius"/>
    </source>
</evidence>
<evidence type="ECO:0000256" key="4">
    <source>
        <dbReference type="ARBA" id="ARBA00022989"/>
    </source>
</evidence>
<evidence type="ECO:0008006" key="8">
    <source>
        <dbReference type="Google" id="ProtNLM"/>
    </source>
</evidence>
<evidence type="ECO:0000256" key="2">
    <source>
        <dbReference type="ARBA" id="ARBA00022481"/>
    </source>
</evidence>
<dbReference type="PANTHER" id="PTHR30093:SF44">
    <property type="entry name" value="TYPE II SECRETION SYSTEM CORE PROTEIN G"/>
    <property type="match status" value="1"/>
</dbReference>
<feature type="transmembrane region" description="Helical" evidence="6">
    <location>
        <begin position="13"/>
        <end position="34"/>
    </location>
</feature>
<keyword evidence="3 6" id="KW-0812">Transmembrane</keyword>
<evidence type="ECO:0000256" key="1">
    <source>
        <dbReference type="ARBA" id="ARBA00004167"/>
    </source>
</evidence>
<comment type="caution">
    <text evidence="7">The sequence shown here is derived from an EMBL/GenBank/DDBJ whole genome shotgun (WGS) entry which is preliminary data.</text>
</comment>
<accession>A0A0F9H357</accession>
<comment type="subcellular location">
    <subcellularLocation>
        <location evidence="1">Membrane</location>
        <topology evidence="1">Single-pass membrane protein</topology>
    </subcellularLocation>
</comment>
<dbReference type="Gene3D" id="3.30.700.10">
    <property type="entry name" value="Glycoprotein, Type 4 Pilin"/>
    <property type="match status" value="1"/>
</dbReference>
<dbReference type="PANTHER" id="PTHR30093">
    <property type="entry name" value="GENERAL SECRETION PATHWAY PROTEIN G"/>
    <property type="match status" value="1"/>
</dbReference>
<keyword evidence="2" id="KW-0488">Methylation</keyword>
<dbReference type="GO" id="GO:0015628">
    <property type="term" value="P:protein secretion by the type II secretion system"/>
    <property type="evidence" value="ECO:0007669"/>
    <property type="project" value="InterPro"/>
</dbReference>
<evidence type="ECO:0000256" key="5">
    <source>
        <dbReference type="ARBA" id="ARBA00023136"/>
    </source>
</evidence>
<name>A0A0F9H357_9ZZZZ</name>
<dbReference type="InterPro" id="IPR012902">
    <property type="entry name" value="N_methyl_site"/>
</dbReference>
<evidence type="ECO:0000313" key="7">
    <source>
        <dbReference type="EMBL" id="KKL76075.1"/>
    </source>
</evidence>
<dbReference type="Pfam" id="PF07963">
    <property type="entry name" value="N_methyl"/>
    <property type="match status" value="1"/>
</dbReference>
<dbReference type="AlphaFoldDB" id="A0A0F9H357"/>
<proteinExistence type="predicted"/>
<dbReference type="PROSITE" id="PS00409">
    <property type="entry name" value="PROKAR_NTER_METHYL"/>
    <property type="match status" value="1"/>
</dbReference>
<sequence length="165" mass="17950">MLNNKKGFTLVELLVVIAIIGTLSGIVLVSLGGARAKARDAVRQSDMRQVVTGEELYYADNEKYFTNDGMGDGIPAISTYLQAIDDPLGGTTHYTWKNNTALLDCNLPAYDALINQWFCAYAALEEDSATSENTIYFVSTHLGSKKLDLVAAPITTLGCTCFVWP</sequence>
<dbReference type="NCBIfam" id="TIGR02532">
    <property type="entry name" value="IV_pilin_GFxxxE"/>
    <property type="match status" value="1"/>
</dbReference>
<organism evidence="7">
    <name type="scientific">marine sediment metagenome</name>
    <dbReference type="NCBI Taxonomy" id="412755"/>
    <lineage>
        <taxon>unclassified sequences</taxon>
        <taxon>metagenomes</taxon>
        <taxon>ecological metagenomes</taxon>
    </lineage>
</organism>
<protein>
    <recommendedName>
        <fullName evidence="8">Type II secretion system protein GspG C-terminal domain-containing protein</fullName>
    </recommendedName>
</protein>
<gene>
    <name evidence="7" type="ORF">LCGC14_2048500</name>
</gene>
<dbReference type="InterPro" id="IPR000983">
    <property type="entry name" value="Bac_GSPG_pilin"/>
</dbReference>
<evidence type="ECO:0000256" key="3">
    <source>
        <dbReference type="ARBA" id="ARBA00022692"/>
    </source>
</evidence>
<keyword evidence="5 6" id="KW-0472">Membrane</keyword>
<keyword evidence="4 6" id="KW-1133">Transmembrane helix</keyword>
<dbReference type="GO" id="GO:0015627">
    <property type="term" value="C:type II protein secretion system complex"/>
    <property type="evidence" value="ECO:0007669"/>
    <property type="project" value="InterPro"/>
</dbReference>
<dbReference type="PRINTS" id="PR00813">
    <property type="entry name" value="BCTERIALGSPG"/>
</dbReference>
<dbReference type="SUPFAM" id="SSF54523">
    <property type="entry name" value="Pili subunits"/>
    <property type="match status" value="1"/>
</dbReference>
<dbReference type="InterPro" id="IPR045584">
    <property type="entry name" value="Pilin-like"/>
</dbReference>
<dbReference type="EMBL" id="LAZR01024165">
    <property type="protein sequence ID" value="KKL76075.1"/>
    <property type="molecule type" value="Genomic_DNA"/>
</dbReference>
<reference evidence="7" key="1">
    <citation type="journal article" date="2015" name="Nature">
        <title>Complex archaea that bridge the gap between prokaryotes and eukaryotes.</title>
        <authorList>
            <person name="Spang A."/>
            <person name="Saw J.H."/>
            <person name="Jorgensen S.L."/>
            <person name="Zaremba-Niedzwiedzka K."/>
            <person name="Martijn J."/>
            <person name="Lind A.E."/>
            <person name="van Eijk R."/>
            <person name="Schleper C."/>
            <person name="Guy L."/>
            <person name="Ettema T.J."/>
        </authorList>
    </citation>
    <scope>NUCLEOTIDE SEQUENCE</scope>
</reference>